<protein>
    <recommendedName>
        <fullName evidence="2">DNA cytosine methyltransferase</fullName>
    </recommendedName>
</protein>
<reference evidence="1" key="1">
    <citation type="journal article" date="2015" name="Nature">
        <title>Complex archaea that bridge the gap between prokaryotes and eukaryotes.</title>
        <authorList>
            <person name="Spang A."/>
            <person name="Saw J.H."/>
            <person name="Jorgensen S.L."/>
            <person name="Zaremba-Niedzwiedzka K."/>
            <person name="Martijn J."/>
            <person name="Lind A.E."/>
            <person name="van Eijk R."/>
            <person name="Schleper C."/>
            <person name="Guy L."/>
            <person name="Ettema T.J."/>
        </authorList>
    </citation>
    <scope>NUCLEOTIDE SEQUENCE</scope>
</reference>
<sequence>MKVLVACEFSGIVRDAFKAKGHDAWSCDLLPTERPGQHIQGDVLDVLDNKWDVMIAHPPCTYLSYAATRSWGDKGRLKKRLDALEFFGQLWEAPIDKICIENPKGCASPTIAKYSQEIQPFYFGDRKQKATWLWLKNLPMLIHSQRDNLFGDKKTHVEKPEPSYIKPDGTPRFFTSGINKNRAHNRSRFFQGIADGMAEQWG</sequence>
<evidence type="ECO:0008006" key="2">
    <source>
        <dbReference type="Google" id="ProtNLM"/>
    </source>
</evidence>
<name>A0A0F9LG09_9ZZZZ</name>
<accession>A0A0F9LG09</accession>
<evidence type="ECO:0000313" key="1">
    <source>
        <dbReference type="EMBL" id="KKM86151.1"/>
    </source>
</evidence>
<comment type="caution">
    <text evidence="1">The sequence shown here is derived from an EMBL/GenBank/DDBJ whole genome shotgun (WGS) entry which is preliminary data.</text>
</comment>
<dbReference type="EMBL" id="LAZR01007298">
    <property type="protein sequence ID" value="KKM86151.1"/>
    <property type="molecule type" value="Genomic_DNA"/>
</dbReference>
<gene>
    <name evidence="1" type="ORF">LCGC14_1281890</name>
</gene>
<organism evidence="1">
    <name type="scientific">marine sediment metagenome</name>
    <dbReference type="NCBI Taxonomy" id="412755"/>
    <lineage>
        <taxon>unclassified sequences</taxon>
        <taxon>metagenomes</taxon>
        <taxon>ecological metagenomes</taxon>
    </lineage>
</organism>
<proteinExistence type="predicted"/>
<dbReference type="AlphaFoldDB" id="A0A0F9LG09"/>